<reference evidence="4" key="1">
    <citation type="submission" date="2022-09" db="EMBL/GenBank/DDBJ databases">
        <title>Bacterial diversity in gut of crayfish and pufferfish.</title>
        <authorList>
            <person name="Huang Y."/>
        </authorList>
    </citation>
    <scope>NUCLEOTIDE SEQUENCE</scope>
    <source>
        <strain evidence="4">PR12</strain>
    </source>
</reference>
<protein>
    <submittedName>
        <fullName evidence="4">IPTL-CTERM sorting domain-containing protein</fullName>
    </submittedName>
</protein>
<dbReference type="SUPFAM" id="SSF49313">
    <property type="entry name" value="Cadherin-like"/>
    <property type="match status" value="2"/>
</dbReference>
<dbReference type="InterPro" id="IPR013783">
    <property type="entry name" value="Ig-like_fold"/>
</dbReference>
<dbReference type="Proteomes" id="UP001058290">
    <property type="component" value="Chromosome"/>
</dbReference>
<keyword evidence="1" id="KW-1133">Transmembrane helix</keyword>
<keyword evidence="2" id="KW-0732">Signal</keyword>
<evidence type="ECO:0000256" key="2">
    <source>
        <dbReference type="SAM" id="SignalP"/>
    </source>
</evidence>
<feature type="signal peptide" evidence="2">
    <location>
        <begin position="1"/>
        <end position="22"/>
    </location>
</feature>
<dbReference type="EMBL" id="CP104377">
    <property type="protein sequence ID" value="UXC18147.1"/>
    <property type="molecule type" value="Genomic_DNA"/>
</dbReference>
<dbReference type="Pfam" id="PF18203">
    <property type="entry name" value="IPTL-CTERM"/>
    <property type="match status" value="1"/>
</dbReference>
<dbReference type="InterPro" id="IPR015919">
    <property type="entry name" value="Cadherin-like_sf"/>
</dbReference>
<feature type="domain" description="IPTL-CTERM protein sorting" evidence="3">
    <location>
        <begin position="436"/>
        <end position="459"/>
    </location>
</feature>
<evidence type="ECO:0000313" key="4">
    <source>
        <dbReference type="EMBL" id="UXC18147.1"/>
    </source>
</evidence>
<proteinExistence type="predicted"/>
<name>A0ABY5ZVY4_9BURK</name>
<sequence length="466" mass="47684">MYIKRLLFPLVIAAVAATSSFAQTGIFTNGTLSSDLSFKDELASTSMTLAYDGSHYWSSSGGSASGERLAQYSSAGALVAKFASGLDFRSVFTQGANLYARQFNDATIYQQAAAGTFAPLVTLTDLTEQQVGVVLNGAGNEYIALVEGNVYRWSLAGSPLGSVALVGFGTQPGENEYPQNRGISASGSYWFTYSQGVVSAWDASGQRVGQTSLAGAGTSFDSHFSFSFANGRFWVVDQAGAAWRGYPLVVLAISPASLPAGKIGVAYSSTMTAGGGTAPYTWSASGLPAGLSIGAETGVISGVPSEATTAQVTISVVDSANRDKSTNITLVIDPLDLTVNPSLPNGQVGKTYTASIGVSGGVAPYHLVLDGELPEGLSLDLTTGAITGTPTKTQISTFSVTVSDSTAISLASATKAAVNSVTQSYTITISAQAAPAPVPTLGAWGLVCLSLLLGVVGRGRSSKRTA</sequence>
<keyword evidence="1" id="KW-0812">Transmembrane</keyword>
<dbReference type="NCBIfam" id="TIGR04174">
    <property type="entry name" value="IPTL_CTERM"/>
    <property type="match status" value="1"/>
</dbReference>
<keyword evidence="1" id="KW-0472">Membrane</keyword>
<evidence type="ECO:0000259" key="3">
    <source>
        <dbReference type="Pfam" id="PF18203"/>
    </source>
</evidence>
<keyword evidence="5" id="KW-1185">Reference proteome</keyword>
<dbReference type="Pfam" id="PF05345">
    <property type="entry name" value="He_PIG"/>
    <property type="match status" value="2"/>
</dbReference>
<evidence type="ECO:0000256" key="1">
    <source>
        <dbReference type="SAM" id="Phobius"/>
    </source>
</evidence>
<feature type="chain" id="PRO_5047233774" evidence="2">
    <location>
        <begin position="23"/>
        <end position="466"/>
    </location>
</feature>
<feature type="transmembrane region" description="Helical" evidence="1">
    <location>
        <begin position="436"/>
        <end position="456"/>
    </location>
</feature>
<gene>
    <name evidence="4" type="ORF">N4T19_21060</name>
</gene>
<evidence type="ECO:0000313" key="5">
    <source>
        <dbReference type="Proteomes" id="UP001058290"/>
    </source>
</evidence>
<accession>A0ABY5ZVY4</accession>
<dbReference type="InterPro" id="IPR011041">
    <property type="entry name" value="Quinoprot_gluc/sorb_DH_b-prop"/>
</dbReference>
<dbReference type="InterPro" id="IPR026442">
    <property type="entry name" value="IPTL_CTERM"/>
</dbReference>
<dbReference type="SUPFAM" id="SSF50952">
    <property type="entry name" value="Soluble quinoprotein glucose dehydrogenase"/>
    <property type="match status" value="1"/>
</dbReference>
<organism evidence="4 5">
    <name type="scientific">Comamonas squillarum</name>
    <dbReference type="NCBI Taxonomy" id="2977320"/>
    <lineage>
        <taxon>Bacteria</taxon>
        <taxon>Pseudomonadati</taxon>
        <taxon>Pseudomonadota</taxon>
        <taxon>Betaproteobacteria</taxon>
        <taxon>Burkholderiales</taxon>
        <taxon>Comamonadaceae</taxon>
        <taxon>Comamonas</taxon>
    </lineage>
</organism>
<dbReference type="Gene3D" id="2.60.40.10">
    <property type="entry name" value="Immunoglobulins"/>
    <property type="match status" value="2"/>
</dbReference>
<dbReference type="RefSeq" id="WP_260718937.1">
    <property type="nucleotide sequence ID" value="NZ_CP104377.1"/>
</dbReference>